<organism evidence="1 2">
    <name type="scientific">Ficus carica</name>
    <name type="common">Common fig</name>
    <dbReference type="NCBI Taxonomy" id="3494"/>
    <lineage>
        <taxon>Eukaryota</taxon>
        <taxon>Viridiplantae</taxon>
        <taxon>Streptophyta</taxon>
        <taxon>Embryophyta</taxon>
        <taxon>Tracheophyta</taxon>
        <taxon>Spermatophyta</taxon>
        <taxon>Magnoliopsida</taxon>
        <taxon>eudicotyledons</taxon>
        <taxon>Gunneridae</taxon>
        <taxon>Pentapetalae</taxon>
        <taxon>rosids</taxon>
        <taxon>fabids</taxon>
        <taxon>Rosales</taxon>
        <taxon>Moraceae</taxon>
        <taxon>Ficeae</taxon>
        <taxon>Ficus</taxon>
    </lineage>
</organism>
<protein>
    <submittedName>
        <fullName evidence="1">Uncharacterized protein</fullName>
    </submittedName>
</protein>
<accession>A0AA88CR99</accession>
<comment type="caution">
    <text evidence="1">The sequence shown here is derived from an EMBL/GenBank/DDBJ whole genome shotgun (WGS) entry which is preliminary data.</text>
</comment>
<reference evidence="1" key="1">
    <citation type="submission" date="2023-07" db="EMBL/GenBank/DDBJ databases">
        <title>draft genome sequence of fig (Ficus carica).</title>
        <authorList>
            <person name="Takahashi T."/>
            <person name="Nishimura K."/>
        </authorList>
    </citation>
    <scope>NUCLEOTIDE SEQUENCE</scope>
</reference>
<gene>
    <name evidence="1" type="ORF">TIFTF001_050752</name>
</gene>
<feature type="non-terminal residue" evidence="1">
    <location>
        <position position="53"/>
    </location>
</feature>
<dbReference type="Proteomes" id="UP001187192">
    <property type="component" value="Unassembled WGS sequence"/>
</dbReference>
<sequence length="53" mass="6105">MQPTHLLLLLPILHRPQMQPTHLRWSWKASFGRSWPGGNSSMPSRFLNTALIP</sequence>
<dbReference type="EMBL" id="BTGU01008662">
    <property type="protein sequence ID" value="GMN31718.1"/>
    <property type="molecule type" value="Genomic_DNA"/>
</dbReference>
<dbReference type="AlphaFoldDB" id="A0AA88CR99"/>
<keyword evidence="2" id="KW-1185">Reference proteome</keyword>
<name>A0AA88CR99_FICCA</name>
<proteinExistence type="predicted"/>
<evidence type="ECO:0000313" key="1">
    <source>
        <dbReference type="EMBL" id="GMN31718.1"/>
    </source>
</evidence>
<evidence type="ECO:0000313" key="2">
    <source>
        <dbReference type="Proteomes" id="UP001187192"/>
    </source>
</evidence>